<gene>
    <name evidence="1" type="ORF">F2P56_015104</name>
</gene>
<organism evidence="1 2">
    <name type="scientific">Juglans regia</name>
    <name type="common">English walnut</name>
    <dbReference type="NCBI Taxonomy" id="51240"/>
    <lineage>
        <taxon>Eukaryota</taxon>
        <taxon>Viridiplantae</taxon>
        <taxon>Streptophyta</taxon>
        <taxon>Embryophyta</taxon>
        <taxon>Tracheophyta</taxon>
        <taxon>Spermatophyta</taxon>
        <taxon>Magnoliopsida</taxon>
        <taxon>eudicotyledons</taxon>
        <taxon>Gunneridae</taxon>
        <taxon>Pentapetalae</taxon>
        <taxon>rosids</taxon>
        <taxon>fabids</taxon>
        <taxon>Fagales</taxon>
        <taxon>Juglandaceae</taxon>
        <taxon>Juglans</taxon>
    </lineage>
</organism>
<reference evidence="1" key="1">
    <citation type="submission" date="2015-10" db="EMBL/GenBank/DDBJ databases">
        <authorList>
            <person name="Martinez-Garcia P.J."/>
            <person name="Crepeau M.W."/>
            <person name="Puiu D."/>
            <person name="Gonzalez-Ibeas D."/>
            <person name="Whalen J."/>
            <person name="Stevens K."/>
            <person name="Paul R."/>
            <person name="Butterfield T."/>
            <person name="Britton M."/>
            <person name="Reagan R."/>
            <person name="Chakraborty S."/>
            <person name="Walawage S.L."/>
            <person name="Vasquez-Gross H.A."/>
            <person name="Cardeno C."/>
            <person name="Famula R."/>
            <person name="Pratt K."/>
            <person name="Kuruganti S."/>
            <person name="Aradhya M.K."/>
            <person name="Leslie C.A."/>
            <person name="Dandekar A.M."/>
            <person name="Salzberg S.L."/>
            <person name="Wegrzyn J.L."/>
            <person name="Langley C.H."/>
            <person name="Neale D.B."/>
        </authorList>
    </citation>
    <scope>NUCLEOTIDE SEQUENCE</scope>
    <source>
        <tissue evidence="1">Leaves</tissue>
    </source>
</reference>
<sequence>MAMPEDITGGMVLMDWGGITEGLITSVEDIMVVMASENLEKCFSTMEIIIFNSSSEDTMAATIMVEDITYNMVTVDITGGMSNMVTVLMEGLLMVVGMVTVMAEDIIQIDMYFHGGAAGTSAIY</sequence>
<proteinExistence type="predicted"/>
<evidence type="ECO:0000313" key="1">
    <source>
        <dbReference type="EMBL" id="KAF5465073.1"/>
    </source>
</evidence>
<dbReference type="Proteomes" id="UP000619265">
    <property type="component" value="Unassembled WGS sequence"/>
</dbReference>
<reference evidence="1" key="2">
    <citation type="submission" date="2020-03" db="EMBL/GenBank/DDBJ databases">
        <title>Walnut 2.0.</title>
        <authorList>
            <person name="Marrano A."/>
            <person name="Britton M."/>
            <person name="Zimin A.V."/>
            <person name="Zaini P.A."/>
            <person name="Workman R."/>
            <person name="Puiu D."/>
            <person name="Bianco L."/>
            <person name="Allen B.J."/>
            <person name="Troggio M."/>
            <person name="Leslie C.A."/>
            <person name="Timp W."/>
            <person name="Dendekar A."/>
            <person name="Salzberg S.L."/>
            <person name="Neale D.B."/>
        </authorList>
    </citation>
    <scope>NUCLEOTIDE SEQUENCE</scope>
    <source>
        <tissue evidence="1">Leaves</tissue>
    </source>
</reference>
<dbReference type="Gramene" id="Jr07_14670_p3">
    <property type="protein sequence ID" value="cds.Jr07_14670_p3"/>
    <property type="gene ID" value="Jr07_14670"/>
</dbReference>
<comment type="caution">
    <text evidence="1">The sequence shown here is derived from an EMBL/GenBank/DDBJ whole genome shotgun (WGS) entry which is preliminary data.</text>
</comment>
<name>A0A833XEJ3_JUGRE</name>
<dbReference type="EMBL" id="LIHL02000007">
    <property type="protein sequence ID" value="KAF5465073.1"/>
    <property type="molecule type" value="Genomic_DNA"/>
</dbReference>
<accession>A0A833XEJ3</accession>
<protein>
    <submittedName>
        <fullName evidence="1">Uncharacterized protein</fullName>
    </submittedName>
</protein>
<dbReference type="AlphaFoldDB" id="A0A833XEJ3"/>
<evidence type="ECO:0000313" key="2">
    <source>
        <dbReference type="Proteomes" id="UP000619265"/>
    </source>
</evidence>